<dbReference type="InterPro" id="IPR020846">
    <property type="entry name" value="MFS_dom"/>
</dbReference>
<dbReference type="Pfam" id="PF07690">
    <property type="entry name" value="MFS_1"/>
    <property type="match status" value="1"/>
</dbReference>
<feature type="transmembrane region" description="Helical" evidence="6">
    <location>
        <begin position="254"/>
        <end position="277"/>
    </location>
</feature>
<evidence type="ECO:0000313" key="8">
    <source>
        <dbReference type="EMBL" id="MFI5680254.1"/>
    </source>
</evidence>
<comment type="subcellular location">
    <subcellularLocation>
        <location evidence="1">Cell membrane</location>
        <topology evidence="1">Multi-pass membrane protein</topology>
    </subcellularLocation>
</comment>
<proteinExistence type="predicted"/>
<dbReference type="PROSITE" id="PS51257">
    <property type="entry name" value="PROKAR_LIPOPROTEIN"/>
    <property type="match status" value="1"/>
</dbReference>
<feature type="transmembrane region" description="Helical" evidence="6">
    <location>
        <begin position="39"/>
        <end position="60"/>
    </location>
</feature>
<accession>A0ABW7YDP5</accession>
<dbReference type="CDD" id="cd06173">
    <property type="entry name" value="MFS_MefA_like"/>
    <property type="match status" value="1"/>
</dbReference>
<feature type="transmembrane region" description="Helical" evidence="6">
    <location>
        <begin position="219"/>
        <end position="242"/>
    </location>
</feature>
<dbReference type="Gene3D" id="1.20.1250.20">
    <property type="entry name" value="MFS general substrate transporter like domains"/>
    <property type="match status" value="1"/>
</dbReference>
<evidence type="ECO:0000256" key="3">
    <source>
        <dbReference type="ARBA" id="ARBA00022692"/>
    </source>
</evidence>
<feature type="transmembrane region" description="Helical" evidence="6">
    <location>
        <begin position="7"/>
        <end position="33"/>
    </location>
</feature>
<dbReference type="SUPFAM" id="SSF103473">
    <property type="entry name" value="MFS general substrate transporter"/>
    <property type="match status" value="1"/>
</dbReference>
<keyword evidence="4 6" id="KW-1133">Transmembrane helix</keyword>
<evidence type="ECO:0000259" key="7">
    <source>
        <dbReference type="PROSITE" id="PS50850"/>
    </source>
</evidence>
<dbReference type="Proteomes" id="UP001612415">
    <property type="component" value="Unassembled WGS sequence"/>
</dbReference>
<feature type="transmembrane region" description="Helical" evidence="6">
    <location>
        <begin position="310"/>
        <end position="332"/>
    </location>
</feature>
<dbReference type="PROSITE" id="PS50850">
    <property type="entry name" value="MFS"/>
    <property type="match status" value="1"/>
</dbReference>
<feature type="transmembrane region" description="Helical" evidence="6">
    <location>
        <begin position="373"/>
        <end position="394"/>
    </location>
</feature>
<evidence type="ECO:0000256" key="6">
    <source>
        <dbReference type="SAM" id="Phobius"/>
    </source>
</evidence>
<evidence type="ECO:0000256" key="1">
    <source>
        <dbReference type="ARBA" id="ARBA00004651"/>
    </source>
</evidence>
<dbReference type="PANTHER" id="PTHR23513:SF6">
    <property type="entry name" value="MAJOR FACILITATOR SUPERFAMILY ASSOCIATED DOMAIN-CONTAINING PROTEIN"/>
    <property type="match status" value="1"/>
</dbReference>
<evidence type="ECO:0000313" key="9">
    <source>
        <dbReference type="Proteomes" id="UP001612415"/>
    </source>
</evidence>
<organism evidence="8 9">
    <name type="scientific">Streptomyces cellulosae</name>
    <dbReference type="NCBI Taxonomy" id="1968"/>
    <lineage>
        <taxon>Bacteria</taxon>
        <taxon>Bacillati</taxon>
        <taxon>Actinomycetota</taxon>
        <taxon>Actinomycetes</taxon>
        <taxon>Kitasatosporales</taxon>
        <taxon>Streptomycetaceae</taxon>
        <taxon>Streptomyces</taxon>
    </lineage>
</organism>
<gene>
    <name evidence="8" type="ORF">ACIA8P_37565</name>
</gene>
<comment type="caution">
    <text evidence="8">The sequence shown here is derived from an EMBL/GenBank/DDBJ whole genome shotgun (WGS) entry which is preliminary data.</text>
</comment>
<feature type="domain" description="Major facilitator superfamily (MFS) profile" evidence="7">
    <location>
        <begin position="1"/>
        <end position="399"/>
    </location>
</feature>
<dbReference type="EMBL" id="JBITDC010000019">
    <property type="protein sequence ID" value="MFI5680254.1"/>
    <property type="molecule type" value="Genomic_DNA"/>
</dbReference>
<evidence type="ECO:0000256" key="2">
    <source>
        <dbReference type="ARBA" id="ARBA00022475"/>
    </source>
</evidence>
<protein>
    <submittedName>
        <fullName evidence="8">MFS transporter</fullName>
    </submittedName>
</protein>
<name>A0ABW7YDP5_STRCE</name>
<evidence type="ECO:0000256" key="4">
    <source>
        <dbReference type="ARBA" id="ARBA00022989"/>
    </source>
</evidence>
<dbReference type="RefSeq" id="WP_398660699.1">
    <property type="nucleotide sequence ID" value="NZ_JBITDC010000019.1"/>
</dbReference>
<keyword evidence="5 6" id="KW-0472">Membrane</keyword>
<feature type="transmembrane region" description="Helical" evidence="6">
    <location>
        <begin position="284"/>
        <end position="304"/>
    </location>
</feature>
<evidence type="ECO:0000256" key="5">
    <source>
        <dbReference type="ARBA" id="ARBA00023136"/>
    </source>
</evidence>
<dbReference type="InterPro" id="IPR036259">
    <property type="entry name" value="MFS_trans_sf"/>
</dbReference>
<dbReference type="PANTHER" id="PTHR23513">
    <property type="entry name" value="INTEGRAL MEMBRANE EFFLUX PROTEIN-RELATED"/>
    <property type="match status" value="1"/>
</dbReference>
<sequence>MIRRLPLIALVAACGVSSCGATMTLIAVPWFVLSRTGSGIQTGAVAAAETLGLVLSVVLAGPLLDRYGAWRGSIVADLAALVAVTAIPVAEALDVLSLPVLVVLVFGIGAGRAPSRSAKQVLLPAVLAGTGVQVERATSAEETALRTGDLLGAPLGGVLIGLTGPTWVLLADGAALLTAAALVSLLVRPAAVVREPAGGARGYLRELKQAAEHFRQDRLLLVIGVQCAALNAVVVGLLSVLLPAYGLTVWHNSTLVGVLIATSSGASILGTALYGWLGDGGHRWRVFAICSLVSGAPVFLAVAADPHPVLLVLVVSACMIANGPINPVIAAVKYARVPEELRGRVFAAFHASANAAMPLGMLLAGVLLDAVGLTAAVLVLGGLCLLVTLWPFLFRIWREMDEPERPPVAIG</sequence>
<feature type="transmembrane region" description="Helical" evidence="6">
    <location>
        <begin position="72"/>
        <end position="90"/>
    </location>
</feature>
<keyword evidence="2" id="KW-1003">Cell membrane</keyword>
<keyword evidence="3 6" id="KW-0812">Transmembrane</keyword>
<reference evidence="8 9" key="1">
    <citation type="submission" date="2024-10" db="EMBL/GenBank/DDBJ databases">
        <title>The Natural Products Discovery Center: Release of the First 8490 Sequenced Strains for Exploring Actinobacteria Biosynthetic Diversity.</title>
        <authorList>
            <person name="Kalkreuter E."/>
            <person name="Kautsar S.A."/>
            <person name="Yang D."/>
            <person name="Bader C.D."/>
            <person name="Teijaro C.N."/>
            <person name="Fluegel L."/>
            <person name="Davis C.M."/>
            <person name="Simpson J.R."/>
            <person name="Lauterbach L."/>
            <person name="Steele A.D."/>
            <person name="Gui C."/>
            <person name="Meng S."/>
            <person name="Li G."/>
            <person name="Viehrig K."/>
            <person name="Ye F."/>
            <person name="Su P."/>
            <person name="Kiefer A.F."/>
            <person name="Nichols A."/>
            <person name="Cepeda A.J."/>
            <person name="Yan W."/>
            <person name="Fan B."/>
            <person name="Jiang Y."/>
            <person name="Adhikari A."/>
            <person name="Zheng C.-J."/>
            <person name="Schuster L."/>
            <person name="Cowan T.M."/>
            <person name="Smanski M.J."/>
            <person name="Chevrette M.G."/>
            <person name="De Carvalho L.P.S."/>
            <person name="Shen B."/>
        </authorList>
    </citation>
    <scope>NUCLEOTIDE SEQUENCE [LARGE SCALE GENOMIC DNA]</scope>
    <source>
        <strain evidence="8 9">NPDC051599</strain>
    </source>
</reference>
<feature type="transmembrane region" description="Helical" evidence="6">
    <location>
        <begin position="344"/>
        <end position="367"/>
    </location>
</feature>
<dbReference type="InterPro" id="IPR011701">
    <property type="entry name" value="MFS"/>
</dbReference>
<keyword evidence="9" id="KW-1185">Reference proteome</keyword>